<dbReference type="SUPFAM" id="SSF56300">
    <property type="entry name" value="Metallo-dependent phosphatases"/>
    <property type="match status" value="1"/>
</dbReference>
<dbReference type="InterPro" id="IPR004843">
    <property type="entry name" value="Calcineurin-like_PHP"/>
</dbReference>
<evidence type="ECO:0000256" key="1">
    <source>
        <dbReference type="ARBA" id="ARBA00022723"/>
    </source>
</evidence>
<comment type="caution">
    <text evidence="4">The sequence shown here is derived from an EMBL/GenBank/DDBJ whole genome shotgun (WGS) entry which is preliminary data.</text>
</comment>
<dbReference type="GO" id="GO:0016020">
    <property type="term" value="C:membrane"/>
    <property type="evidence" value="ECO:0007669"/>
    <property type="project" value="GOC"/>
</dbReference>
<keyword evidence="5" id="KW-1185">Reference proteome</keyword>
<dbReference type="AlphaFoldDB" id="A0A934WLI0"/>
<dbReference type="Proteomes" id="UP000630528">
    <property type="component" value="Unassembled WGS sequence"/>
</dbReference>
<evidence type="ECO:0000259" key="3">
    <source>
        <dbReference type="Pfam" id="PF00149"/>
    </source>
</evidence>
<dbReference type="InterPro" id="IPR051158">
    <property type="entry name" value="Metallophosphoesterase_sf"/>
</dbReference>
<dbReference type="EMBL" id="JAEPWM010000001">
    <property type="protein sequence ID" value="MBK6005117.1"/>
    <property type="molecule type" value="Genomic_DNA"/>
</dbReference>
<sequence>MSFREAELAALAARMGEQLLRQRLARERDAHLAPALPVGEVLAAHHLRGSGRAIHLVLTLCGLRGVGRRNAHAIELRQHALKLPRLPAAFEGFTLLHLSDLHIDAGERYLQALVERVQGVSCDACVLTGDFRFGTRGSSAPAIAALARLLPALPATTFAVLGNHDDLALGLGLEALGVRVLMNEAEALQRGGESMHIAGIDDAHYFRTHDLARARAGVPPDGCALLLSHTPQPYREAAAHGFAGMLCGHTHGGQICLPGGIPLLTEARAPRRLARGSWRFGTMAGYTSVGCGCSIVDARFFCPPEVTVHTLQRA</sequence>
<evidence type="ECO:0000313" key="5">
    <source>
        <dbReference type="Proteomes" id="UP000630528"/>
    </source>
</evidence>
<accession>A0A934WLI0</accession>
<name>A0A934WLI0_9BURK</name>
<evidence type="ECO:0000313" key="4">
    <source>
        <dbReference type="EMBL" id="MBK6005117.1"/>
    </source>
</evidence>
<organism evidence="4 5">
    <name type="scientific">Ramlibacter ginsenosidimutans</name>
    <dbReference type="NCBI Taxonomy" id="502333"/>
    <lineage>
        <taxon>Bacteria</taxon>
        <taxon>Pseudomonadati</taxon>
        <taxon>Pseudomonadota</taxon>
        <taxon>Betaproteobacteria</taxon>
        <taxon>Burkholderiales</taxon>
        <taxon>Comamonadaceae</taxon>
        <taxon>Ramlibacter</taxon>
    </lineage>
</organism>
<proteinExistence type="predicted"/>
<reference evidence="4" key="2">
    <citation type="submission" date="2021-01" db="EMBL/GenBank/DDBJ databases">
        <authorList>
            <person name="Kang M."/>
        </authorList>
    </citation>
    <scope>NUCLEOTIDE SEQUENCE</scope>
    <source>
        <strain evidence="4">KACC 17527</strain>
    </source>
</reference>
<gene>
    <name evidence="4" type="ORF">JJB11_03345</name>
</gene>
<dbReference type="PANTHER" id="PTHR31302">
    <property type="entry name" value="TRANSMEMBRANE PROTEIN WITH METALLOPHOSPHOESTERASE DOMAIN-RELATED"/>
    <property type="match status" value="1"/>
</dbReference>
<dbReference type="PANTHER" id="PTHR31302:SF31">
    <property type="entry name" value="PHOSPHODIESTERASE YAEI"/>
    <property type="match status" value="1"/>
</dbReference>
<reference evidence="4" key="1">
    <citation type="journal article" date="2012" name="J. Microbiol. Biotechnol.">
        <title>Ramlibacter ginsenosidimutans sp. nov., with ginsenoside-converting activity.</title>
        <authorList>
            <person name="Wang L."/>
            <person name="An D.S."/>
            <person name="Kim S.G."/>
            <person name="Jin F.X."/>
            <person name="Kim S.C."/>
            <person name="Lee S.T."/>
            <person name="Im W.T."/>
        </authorList>
    </citation>
    <scope>NUCLEOTIDE SEQUENCE</scope>
    <source>
        <strain evidence="4">KACC 17527</strain>
    </source>
</reference>
<dbReference type="Gene3D" id="3.60.21.10">
    <property type="match status" value="1"/>
</dbReference>
<dbReference type="GO" id="GO:0009245">
    <property type="term" value="P:lipid A biosynthetic process"/>
    <property type="evidence" value="ECO:0007669"/>
    <property type="project" value="TreeGrafter"/>
</dbReference>
<protein>
    <submittedName>
        <fullName evidence="4">Metallophosphoesterase family protein</fullName>
    </submittedName>
</protein>
<evidence type="ECO:0000256" key="2">
    <source>
        <dbReference type="ARBA" id="ARBA00022801"/>
    </source>
</evidence>
<dbReference type="GO" id="GO:0008758">
    <property type="term" value="F:UDP-2,3-diacylglucosamine hydrolase activity"/>
    <property type="evidence" value="ECO:0007669"/>
    <property type="project" value="TreeGrafter"/>
</dbReference>
<dbReference type="Pfam" id="PF00149">
    <property type="entry name" value="Metallophos"/>
    <property type="match status" value="1"/>
</dbReference>
<dbReference type="GO" id="GO:0046872">
    <property type="term" value="F:metal ion binding"/>
    <property type="evidence" value="ECO:0007669"/>
    <property type="project" value="UniProtKB-KW"/>
</dbReference>
<dbReference type="RefSeq" id="WP_201166472.1">
    <property type="nucleotide sequence ID" value="NZ_JAEPWM010000001.1"/>
</dbReference>
<feature type="domain" description="Calcineurin-like phosphoesterase" evidence="3">
    <location>
        <begin position="94"/>
        <end position="251"/>
    </location>
</feature>
<dbReference type="InterPro" id="IPR029052">
    <property type="entry name" value="Metallo-depent_PP-like"/>
</dbReference>
<keyword evidence="2" id="KW-0378">Hydrolase</keyword>
<keyword evidence="1" id="KW-0479">Metal-binding</keyword>